<feature type="region of interest" description="Disordered" evidence="1">
    <location>
        <begin position="20"/>
        <end position="42"/>
    </location>
</feature>
<keyword evidence="3" id="KW-1185">Reference proteome</keyword>
<feature type="compositionally biased region" description="Polar residues" evidence="1">
    <location>
        <begin position="66"/>
        <end position="79"/>
    </location>
</feature>
<reference evidence="2" key="1">
    <citation type="journal article" date="2020" name="Stud. Mycol.">
        <title>101 Dothideomycetes genomes: a test case for predicting lifestyles and emergence of pathogens.</title>
        <authorList>
            <person name="Haridas S."/>
            <person name="Albert R."/>
            <person name="Binder M."/>
            <person name="Bloem J."/>
            <person name="Labutti K."/>
            <person name="Salamov A."/>
            <person name="Andreopoulos B."/>
            <person name="Baker S."/>
            <person name="Barry K."/>
            <person name="Bills G."/>
            <person name="Bluhm B."/>
            <person name="Cannon C."/>
            <person name="Castanera R."/>
            <person name="Culley D."/>
            <person name="Daum C."/>
            <person name="Ezra D."/>
            <person name="Gonzalez J."/>
            <person name="Henrissat B."/>
            <person name="Kuo A."/>
            <person name="Liang C."/>
            <person name="Lipzen A."/>
            <person name="Lutzoni F."/>
            <person name="Magnuson J."/>
            <person name="Mondo S."/>
            <person name="Nolan M."/>
            <person name="Ohm R."/>
            <person name="Pangilinan J."/>
            <person name="Park H.-J."/>
            <person name="Ramirez L."/>
            <person name="Alfaro M."/>
            <person name="Sun H."/>
            <person name="Tritt A."/>
            <person name="Yoshinaga Y."/>
            <person name="Zwiers L.-H."/>
            <person name="Turgeon B."/>
            <person name="Goodwin S."/>
            <person name="Spatafora J."/>
            <person name="Crous P."/>
            <person name="Grigoriev I."/>
        </authorList>
    </citation>
    <scope>NUCLEOTIDE SEQUENCE</scope>
    <source>
        <strain evidence="2">CBS 473.64</strain>
    </source>
</reference>
<organism evidence="2 3">
    <name type="scientific">Massarina eburnea CBS 473.64</name>
    <dbReference type="NCBI Taxonomy" id="1395130"/>
    <lineage>
        <taxon>Eukaryota</taxon>
        <taxon>Fungi</taxon>
        <taxon>Dikarya</taxon>
        <taxon>Ascomycota</taxon>
        <taxon>Pezizomycotina</taxon>
        <taxon>Dothideomycetes</taxon>
        <taxon>Pleosporomycetidae</taxon>
        <taxon>Pleosporales</taxon>
        <taxon>Massarineae</taxon>
        <taxon>Massarinaceae</taxon>
        <taxon>Massarina</taxon>
    </lineage>
</organism>
<feature type="region of interest" description="Disordered" evidence="1">
    <location>
        <begin position="65"/>
        <end position="87"/>
    </location>
</feature>
<sequence>MPLQKPLRSPRNLCVGASQVDLSPARPNNPHADPSTQPSLIPTPVYHRRHNSLGLTVPSHLRANCPKQQQSSSASNTVGKNPPIDFSTPCYATPSSRVVQRVCKRFREEV</sequence>
<accession>A0A6A6S9G1</accession>
<proteinExistence type="predicted"/>
<evidence type="ECO:0000313" key="2">
    <source>
        <dbReference type="EMBL" id="KAF2644375.1"/>
    </source>
</evidence>
<dbReference type="Proteomes" id="UP000799753">
    <property type="component" value="Unassembled WGS sequence"/>
</dbReference>
<gene>
    <name evidence="2" type="ORF">P280DRAFT_467009</name>
</gene>
<evidence type="ECO:0000256" key="1">
    <source>
        <dbReference type="SAM" id="MobiDB-lite"/>
    </source>
</evidence>
<evidence type="ECO:0000313" key="3">
    <source>
        <dbReference type="Proteomes" id="UP000799753"/>
    </source>
</evidence>
<protein>
    <submittedName>
        <fullName evidence="2">Uncharacterized protein</fullName>
    </submittedName>
</protein>
<dbReference type="AlphaFoldDB" id="A0A6A6S9G1"/>
<name>A0A6A6S9G1_9PLEO</name>
<dbReference type="EMBL" id="MU006779">
    <property type="protein sequence ID" value="KAF2644375.1"/>
    <property type="molecule type" value="Genomic_DNA"/>
</dbReference>